<keyword evidence="3" id="KW-0649">Protein kinase inhibitor</keyword>
<organism evidence="5 6">
    <name type="scientific">Panthera leo</name>
    <name type="common">Lion</name>
    <dbReference type="NCBI Taxonomy" id="9689"/>
    <lineage>
        <taxon>Eukaryota</taxon>
        <taxon>Metazoa</taxon>
        <taxon>Chordata</taxon>
        <taxon>Craniata</taxon>
        <taxon>Vertebrata</taxon>
        <taxon>Euteleostomi</taxon>
        <taxon>Mammalia</taxon>
        <taxon>Eutheria</taxon>
        <taxon>Laurasiatheria</taxon>
        <taxon>Carnivora</taxon>
        <taxon>Feliformia</taxon>
        <taxon>Felidae</taxon>
        <taxon>Pantherinae</taxon>
        <taxon>Panthera</taxon>
    </lineage>
</organism>
<sequence length="78" mass="8330">SLELRVKASLPNLSRRKGRRPLEQGPDIQGDSEAVSVRQLAEDMGDLALKGADGQAEAGTPDREASNQPESNNETTLS</sequence>
<reference evidence="5" key="2">
    <citation type="submission" date="2025-08" db="UniProtKB">
        <authorList>
            <consortium name="Ensembl"/>
        </authorList>
    </citation>
    <scope>IDENTIFICATION</scope>
</reference>
<reference evidence="5" key="3">
    <citation type="submission" date="2025-09" db="UniProtKB">
        <authorList>
            <consortium name="Ensembl"/>
        </authorList>
    </citation>
    <scope>IDENTIFICATION</scope>
</reference>
<dbReference type="GO" id="GO:0004862">
    <property type="term" value="F:cAMP-dependent protein kinase inhibitor activity"/>
    <property type="evidence" value="ECO:0007669"/>
    <property type="project" value="InterPro"/>
</dbReference>
<evidence type="ECO:0000256" key="1">
    <source>
        <dbReference type="ARBA" id="ARBA00002844"/>
    </source>
</evidence>
<dbReference type="AlphaFoldDB" id="A0A8C8WV38"/>
<evidence type="ECO:0000256" key="4">
    <source>
        <dbReference type="SAM" id="MobiDB-lite"/>
    </source>
</evidence>
<evidence type="ECO:0000256" key="2">
    <source>
        <dbReference type="ARBA" id="ARBA00006393"/>
    </source>
</evidence>
<proteinExistence type="inferred from homology"/>
<evidence type="ECO:0000313" key="6">
    <source>
        <dbReference type="Proteomes" id="UP000694399"/>
    </source>
</evidence>
<dbReference type="Proteomes" id="UP000694399">
    <property type="component" value="Chromosome C2"/>
</dbReference>
<dbReference type="GeneTree" id="ENSGT01030000238341"/>
<accession>A0A8C8WV38</accession>
<comment type="similarity">
    <text evidence="2">Belongs to the PKI family.</text>
</comment>
<feature type="compositionally biased region" description="Polar residues" evidence="4">
    <location>
        <begin position="66"/>
        <end position="78"/>
    </location>
</feature>
<evidence type="ECO:0000313" key="5">
    <source>
        <dbReference type="Ensembl" id="ENSPLOP00000009736.1"/>
    </source>
</evidence>
<dbReference type="Ensembl" id="ENSPLOT00000010786.1">
    <property type="protein sequence ID" value="ENSPLOP00000009736.1"/>
    <property type="gene ID" value="ENSPLOG00000007171.1"/>
</dbReference>
<dbReference type="OMA" id="GEMCNER"/>
<comment type="function">
    <text evidence="1">Extremely potent competitive inhibitor of cAMP-dependent protein kinase activity, this protein interacts with the catalytic subunit of the enzyme after the cAMP-induced dissociation of its regulatory chains.</text>
</comment>
<evidence type="ECO:0000256" key="3">
    <source>
        <dbReference type="ARBA" id="ARBA00023013"/>
    </source>
</evidence>
<name>A0A8C8WV38_PANLE</name>
<dbReference type="InterPro" id="IPR004171">
    <property type="entry name" value="cAMP_dep_PKI"/>
</dbReference>
<feature type="region of interest" description="Disordered" evidence="4">
    <location>
        <begin position="1"/>
        <end position="78"/>
    </location>
</feature>
<dbReference type="Pfam" id="PF02827">
    <property type="entry name" value="PKI"/>
    <property type="match status" value="1"/>
</dbReference>
<keyword evidence="6" id="KW-1185">Reference proteome</keyword>
<reference evidence="5" key="1">
    <citation type="journal article" date="2019" name="bioRxiv">
        <title>Long live the king: chromosome-level assembly of the lion (Panthera leo) using linked-read, Hi-C, and long read data.</title>
        <authorList>
            <person name="Armstrong E.E."/>
            <person name="Taylor R.W."/>
            <person name="Miller D.E."/>
            <person name="Kaelin C."/>
            <person name="Barsh G."/>
            <person name="Hadly E.A."/>
            <person name="Petrov D."/>
        </authorList>
    </citation>
    <scope>NUCLEOTIDE SEQUENCE [LARGE SCALE GENOMIC DNA]</scope>
</reference>
<protein>
    <submittedName>
        <fullName evidence="5">Uncharacterized protein</fullName>
    </submittedName>
</protein>